<reference evidence="1 2" key="1">
    <citation type="submission" date="2017-04" db="EMBL/GenBank/DDBJ databases">
        <title>Novel microbial lineages endemic to geothermal iron-oxide mats fill important gaps in the evolutionary history of Archaea.</title>
        <authorList>
            <person name="Jay Z.J."/>
            <person name="Beam J.P."/>
            <person name="Dlakic M."/>
            <person name="Rusch D.B."/>
            <person name="Kozubal M.A."/>
            <person name="Inskeep W.P."/>
        </authorList>
    </citation>
    <scope>NUCLEOTIDE SEQUENCE [LARGE SCALE GENOMIC DNA]</scope>
    <source>
        <strain evidence="1">OSP_D</strain>
    </source>
</reference>
<evidence type="ECO:0000313" key="1">
    <source>
        <dbReference type="EMBL" id="PSN89844.1"/>
    </source>
</evidence>
<name>A0A2R6AU07_9ARCH</name>
<organism evidence="1 2">
    <name type="scientific">Candidatus Marsarchaeota G2 archaeon OSP_D</name>
    <dbReference type="NCBI Taxonomy" id="1978157"/>
    <lineage>
        <taxon>Archaea</taxon>
        <taxon>Candidatus Marsarchaeota</taxon>
        <taxon>Candidatus Marsarchaeota group 2</taxon>
    </lineage>
</organism>
<evidence type="ECO:0000313" key="2">
    <source>
        <dbReference type="Proteomes" id="UP000240322"/>
    </source>
</evidence>
<comment type="caution">
    <text evidence="1">The sequence shown here is derived from an EMBL/GenBank/DDBJ whole genome shotgun (WGS) entry which is preliminary data.</text>
</comment>
<gene>
    <name evidence="1" type="ORF">B9Q03_08060</name>
</gene>
<dbReference type="EMBL" id="NEXE01000084">
    <property type="protein sequence ID" value="PSN89844.1"/>
    <property type="molecule type" value="Genomic_DNA"/>
</dbReference>
<proteinExistence type="predicted"/>
<sequence length="562" mass="64053">MTDERTIRSFWNYIFNMEFAQPNMREPVKSEADRKLYQLLEPKLKEIMHLDEETLLIQFGRFKADYNILVVLYGIRKQVIETSNKDVSQQATLVLLNTLADGLALSRDSLAEWPEIALQTPQPQKVRVALDLITNQYYSDPSNWRILLKETMIKATLNLRQLWIQNGSDKISEVAELLVGDLVRPVDPALLGTYLERYYQDVLKKGKTKGTPICPQCGGVADVEAQSKLFGASQTYHDLMVAGKRIDTNNKIRVCKLCDFEAKLRKLLLEGMDTVLILPHIGLSRRLMEEWQLTAERLTSGKTTLPNILQLAQWADKILREGDQAFQQERPAITETQPGKFSKKILQEIAEEYSLPDDLSNLIDTPDIPVTSVDHLIKLLEQKQCKLLPEFQEKYNEKLVKLRPAYYSPNYILMIIGEGVSPKEEPRSATEIRLLFLRCIIARLFNATVLPEGEHTGLERRKGYTTLPTNLAIKSLAERLGSDEGWVTIVGLEKALYTLSALIALDEYLEKPEQTYGRDSLIKLLKEPPGRVVAKVMQTRKARSLPKIVGYLDAWVEGQSLR</sequence>
<dbReference type="AlphaFoldDB" id="A0A2R6AU07"/>
<protein>
    <submittedName>
        <fullName evidence="1">Uncharacterized protein</fullName>
    </submittedName>
</protein>
<accession>A0A2R6AU07</accession>
<dbReference type="Proteomes" id="UP000240322">
    <property type="component" value="Unassembled WGS sequence"/>
</dbReference>